<feature type="compositionally biased region" description="Basic and acidic residues" evidence="2">
    <location>
        <begin position="847"/>
        <end position="857"/>
    </location>
</feature>
<comment type="subunit">
    <text evidence="1">Component of the ESCRT-0 complex composed of HSE1 and VPS27.</text>
</comment>
<feature type="compositionally biased region" description="Polar residues" evidence="2">
    <location>
        <begin position="1030"/>
        <end position="1045"/>
    </location>
</feature>
<feature type="compositionally biased region" description="Polar residues" evidence="2">
    <location>
        <begin position="555"/>
        <end position="565"/>
    </location>
</feature>
<feature type="region of interest" description="Disordered" evidence="2">
    <location>
        <begin position="279"/>
        <end position="372"/>
    </location>
</feature>
<dbReference type="AlphaFoldDB" id="A0A4U0Y275"/>
<evidence type="ECO:0000313" key="4">
    <source>
        <dbReference type="EMBL" id="TKA82836.1"/>
    </source>
</evidence>
<feature type="domain" description="VHS" evidence="3">
    <location>
        <begin position="713"/>
        <end position="834"/>
    </location>
</feature>
<dbReference type="SUPFAM" id="SSF89009">
    <property type="entry name" value="GAT-like domain"/>
    <property type="match status" value="1"/>
</dbReference>
<proteinExistence type="predicted"/>
<dbReference type="GO" id="GO:0007034">
    <property type="term" value="P:vacuolar transport"/>
    <property type="evidence" value="ECO:0007669"/>
    <property type="project" value="UniProtKB-ARBA"/>
</dbReference>
<accession>A0A4U0Y275</accession>
<feature type="compositionally biased region" description="Low complexity" evidence="2">
    <location>
        <begin position="539"/>
        <end position="554"/>
    </location>
</feature>
<dbReference type="GO" id="GO:0006897">
    <property type="term" value="P:endocytosis"/>
    <property type="evidence" value="ECO:0007669"/>
    <property type="project" value="InterPro"/>
</dbReference>
<dbReference type="PANTHER" id="PTHR42106">
    <property type="entry name" value="CHROMOSOME 10, WHOLE GENOME SHOTGUN SEQUENCE"/>
    <property type="match status" value="1"/>
</dbReference>
<dbReference type="GO" id="GO:0043130">
    <property type="term" value="F:ubiquitin binding"/>
    <property type="evidence" value="ECO:0007669"/>
    <property type="project" value="InterPro"/>
</dbReference>
<keyword evidence="5" id="KW-1185">Reference proteome</keyword>
<feature type="compositionally biased region" description="Acidic residues" evidence="2">
    <location>
        <begin position="1081"/>
        <end position="1099"/>
    </location>
</feature>
<name>A0A4U0Y275_9PEZI</name>
<dbReference type="GO" id="GO:0007015">
    <property type="term" value="P:actin filament organization"/>
    <property type="evidence" value="ECO:0007669"/>
    <property type="project" value="InterPro"/>
</dbReference>
<dbReference type="CDD" id="cd16980">
    <property type="entry name" value="VHS_Lsb5"/>
    <property type="match status" value="1"/>
</dbReference>
<dbReference type="GO" id="GO:0035091">
    <property type="term" value="F:phosphatidylinositol binding"/>
    <property type="evidence" value="ECO:0007669"/>
    <property type="project" value="InterPro"/>
</dbReference>
<feature type="region of interest" description="Disordered" evidence="2">
    <location>
        <begin position="169"/>
        <end position="198"/>
    </location>
</feature>
<dbReference type="EMBL" id="NAJQ01000024">
    <property type="protein sequence ID" value="TKA82836.1"/>
    <property type="molecule type" value="Genomic_DNA"/>
</dbReference>
<feature type="region of interest" description="Disordered" evidence="2">
    <location>
        <begin position="536"/>
        <end position="565"/>
    </location>
</feature>
<reference evidence="4 5" key="1">
    <citation type="submission" date="2017-03" db="EMBL/GenBank/DDBJ databases">
        <title>Genomes of endolithic fungi from Antarctica.</title>
        <authorList>
            <person name="Coleine C."/>
            <person name="Masonjones S."/>
            <person name="Stajich J.E."/>
        </authorList>
    </citation>
    <scope>NUCLEOTIDE SEQUENCE [LARGE SCALE GENOMIC DNA]</scope>
    <source>
        <strain evidence="4 5">CCFEE 5184</strain>
    </source>
</reference>
<evidence type="ECO:0000256" key="2">
    <source>
        <dbReference type="SAM" id="MobiDB-lite"/>
    </source>
</evidence>
<evidence type="ECO:0000259" key="3">
    <source>
        <dbReference type="PROSITE" id="PS50179"/>
    </source>
</evidence>
<dbReference type="OrthoDB" id="340550at2759"/>
<feature type="region of interest" description="Disordered" evidence="2">
    <location>
        <begin position="594"/>
        <end position="655"/>
    </location>
</feature>
<dbReference type="Gene3D" id="1.25.40.90">
    <property type="match status" value="1"/>
</dbReference>
<dbReference type="Proteomes" id="UP000309340">
    <property type="component" value="Unassembled WGS sequence"/>
</dbReference>
<dbReference type="SMART" id="SM00288">
    <property type="entry name" value="VHS"/>
    <property type="match status" value="1"/>
</dbReference>
<feature type="region of interest" description="Disordered" evidence="2">
    <location>
        <begin position="1014"/>
        <end position="1108"/>
    </location>
</feature>
<feature type="compositionally biased region" description="Low complexity" evidence="2">
    <location>
        <begin position="1062"/>
        <end position="1077"/>
    </location>
</feature>
<gene>
    <name evidence="4" type="ORF">B0A55_01069</name>
</gene>
<dbReference type="Pfam" id="PF00790">
    <property type="entry name" value="VHS"/>
    <property type="match status" value="1"/>
</dbReference>
<evidence type="ECO:0000313" key="5">
    <source>
        <dbReference type="Proteomes" id="UP000309340"/>
    </source>
</evidence>
<protein>
    <recommendedName>
        <fullName evidence="3">VHS domain-containing protein</fullName>
    </recommendedName>
</protein>
<dbReference type="Gene3D" id="1.20.58.160">
    <property type="match status" value="1"/>
</dbReference>
<feature type="compositionally biased region" description="Low complexity" evidence="2">
    <location>
        <begin position="362"/>
        <end position="372"/>
    </location>
</feature>
<feature type="region of interest" description="Disordered" evidence="2">
    <location>
        <begin position="237"/>
        <end position="263"/>
    </location>
</feature>
<dbReference type="STRING" id="329884.A0A4U0Y275"/>
<feature type="compositionally biased region" description="Polar residues" evidence="2">
    <location>
        <begin position="9"/>
        <end position="29"/>
    </location>
</feature>
<feature type="compositionally biased region" description="Low complexity" evidence="2">
    <location>
        <begin position="632"/>
        <end position="643"/>
    </location>
</feature>
<feature type="compositionally biased region" description="Low complexity" evidence="2">
    <location>
        <begin position="289"/>
        <end position="303"/>
    </location>
</feature>
<organism evidence="4 5">
    <name type="scientific">Friedmanniomyces simplex</name>
    <dbReference type="NCBI Taxonomy" id="329884"/>
    <lineage>
        <taxon>Eukaryota</taxon>
        <taxon>Fungi</taxon>
        <taxon>Dikarya</taxon>
        <taxon>Ascomycota</taxon>
        <taxon>Pezizomycotina</taxon>
        <taxon>Dothideomycetes</taxon>
        <taxon>Dothideomycetidae</taxon>
        <taxon>Mycosphaerellales</taxon>
        <taxon>Teratosphaeriaceae</taxon>
        <taxon>Friedmanniomyces</taxon>
    </lineage>
</organism>
<feature type="compositionally biased region" description="Polar residues" evidence="2">
    <location>
        <begin position="597"/>
        <end position="611"/>
    </location>
</feature>
<feature type="region of interest" description="Disordered" evidence="2">
    <location>
        <begin position="841"/>
        <end position="918"/>
    </location>
</feature>
<dbReference type="InterPro" id="IPR002014">
    <property type="entry name" value="VHS_dom"/>
</dbReference>
<dbReference type="PROSITE" id="PS50179">
    <property type="entry name" value="VHS"/>
    <property type="match status" value="1"/>
</dbReference>
<feature type="compositionally biased region" description="Basic and acidic residues" evidence="2">
    <location>
        <begin position="33"/>
        <end position="46"/>
    </location>
</feature>
<feature type="compositionally biased region" description="Low complexity" evidence="2">
    <location>
        <begin position="48"/>
        <end position="61"/>
    </location>
</feature>
<sequence>MAESMPSAAATTPSKSRSFSDPPSATLAPSPSFHERIRKGSKDDHAVPTTPGSRPTTSPGSRRPDFLARDLSLQMPARLDMPSPAQFQRPAVPLSPKLDERDIYMQNQNLSASPATSLPRHSRGLDFSRACTTLHHSTTAEHSSPDSSPVITQKGIAIPLRKGSISSMMLDSPSLNGPGSMPWTSLAPERSTVSSSVGSVNMLASESENSESDEDASMGGEDQEDAIFTTPQVQKLHNPSAATPFTGPQTPGGGATWGTGSHFSPAQASLMRTIRRARLSKTGRKSRKSSSSADNSGYSSLASPRTGSPPPVRSIEVGAAPNGGYYPWQTNAAKSRRESLAMGTDGLHLSSGNDSGDEASLTTPSTPGVVRRPVTRRGNLLPKTKGFARIRAALMEEAAPVDTEIRRESETIRQVRERDNSIPDLDLEARPGTATAASSPNLLPVVPENAQEDFGRDLDGELSNTNKGLGVNFATHASRHSGGVDYWNRFDPSMRTPPPPPFPRHSCSTTSDINMDSPMPANGPFMSGNDAFWRRPRAKSSASDASDAFPAASSTNGVNGAASSGMNDDVVLRKFKRRREDDTDIATFKRRAVSPGLSAQNSPVLTQSPVLRSTGGEGGWGQPPDRRKEGNQVQSSDPSSQQQLHTARSNSGGSLAGVAVGGTVVGPAAQGKKLGLQGMVDTNDGLMKMSIEDTTMFHSKKPYSAVTVQVDRLCSEQYEEDDVGGIIDLVDVVRIQNSGPTEAARALRKKLKYGGPHQQIRALVILDGLIQNAGSRFQRGFLDEPLLERLRLMAREEMVDPEVRKKCQVLFVQWANGYKNTPGLESIANLYKELPKTQRPAAARSKVLRETEPHDSGDDSPFESPRPSAPASANRSRASSSAQAPPTAPSRPATLTPTSSGFSSKLAKGRSKFSSSKGGFNLAREKESMTNCIARASIASTNLLNGLQLVNRETQRVSQNPEVLNRFETCKTLRRQILLYIQHVESDEWIGSLVNANDELVKALTAYEIMDRSIDDDSDSDVDGPPASSAGHTRNVSADTQQQLAGLNLGGDSEVTPPAKPPRAAAPSSIAMPAKPSFPAEPEDAVEVDDESEQPEADAEDPREVSLQDALAKSWRQLCLEDRIVSWQSASLKGSRGSKEVSGTRSSIGPYAAAAAAERSETVSLEVRPLTEANLKEATVSSDCVAPSEREGRNGKRGRLVAVAGSIWRFLRKRKYE</sequence>
<dbReference type="SUPFAM" id="SSF48464">
    <property type="entry name" value="ENTH/VHS domain"/>
    <property type="match status" value="1"/>
</dbReference>
<dbReference type="InterPro" id="IPR038425">
    <property type="entry name" value="GAT_sf"/>
</dbReference>
<feature type="compositionally biased region" description="Low complexity" evidence="2">
    <location>
        <begin position="865"/>
        <end position="900"/>
    </location>
</feature>
<dbReference type="InterPro" id="IPR044103">
    <property type="entry name" value="GAT_LSB5"/>
</dbReference>
<dbReference type="InterPro" id="IPR008942">
    <property type="entry name" value="ENTH_VHS"/>
</dbReference>
<feature type="compositionally biased region" description="Basic residues" evidence="2">
    <location>
        <begin position="279"/>
        <end position="288"/>
    </location>
</feature>
<comment type="caution">
    <text evidence="4">The sequence shown here is derived from an EMBL/GenBank/DDBJ whole genome shotgun (WGS) entry which is preliminary data.</text>
</comment>
<dbReference type="CDD" id="cd14232">
    <property type="entry name" value="GAT_LSB5"/>
    <property type="match status" value="1"/>
</dbReference>
<feature type="region of interest" description="Disordered" evidence="2">
    <location>
        <begin position="1"/>
        <end position="103"/>
    </location>
</feature>
<evidence type="ECO:0000256" key="1">
    <source>
        <dbReference type="ARBA" id="ARBA00011446"/>
    </source>
</evidence>
<dbReference type="PANTHER" id="PTHR42106:SF1">
    <property type="match status" value="1"/>
</dbReference>